<evidence type="ECO:0000313" key="2">
    <source>
        <dbReference type="EMBL" id="EEE05120.1"/>
    </source>
</evidence>
<evidence type="ECO:0000256" key="1">
    <source>
        <dbReference type="SAM" id="MobiDB-lite"/>
    </source>
</evidence>
<dbReference type="Proteomes" id="UP000004535">
    <property type="component" value="Unassembled WGS sequence"/>
</dbReference>
<comment type="caution">
    <text evidence="2">The sequence shown here is derived from an EMBL/GenBank/DDBJ whole genome shotgun (WGS) entry which is preliminary data.</text>
</comment>
<sequence>MSVRSADGQAAAGVASILSLRRKTRSGRGADARKKFVPESAQ</sequence>
<name>B9BVU8_9BURK</name>
<proteinExistence type="predicted"/>
<feature type="region of interest" description="Disordered" evidence="1">
    <location>
        <begin position="20"/>
        <end position="42"/>
    </location>
</feature>
<reference evidence="2 3" key="1">
    <citation type="journal article" date="2012" name="J. Bacteriol.">
        <title>Draft Genome Sequence Determination for Cystic Fibrosis and Chronic Granulomatous Disease Burkholderia multivorans Isolates.</title>
        <authorList>
            <person name="Varga J.J."/>
            <person name="Losada L."/>
            <person name="Zelazny A.M."/>
            <person name="Brinkac L."/>
            <person name="Harkins D."/>
            <person name="Radune D."/>
            <person name="Hostetler J."/>
            <person name="Sampaio E.P."/>
            <person name="Ronning C.M."/>
            <person name="Nierman W.C."/>
            <person name="Greenberg D.E."/>
            <person name="Holland S.M."/>
            <person name="Goldberg J.B."/>
        </authorList>
    </citation>
    <scope>NUCLEOTIDE SEQUENCE [LARGE SCALE GENOMIC DNA]</scope>
    <source>
        <strain evidence="2 3">CGD2</strain>
    </source>
</reference>
<accession>B9BVU8</accession>
<gene>
    <name evidence="2" type="ORF">BURMUCGD2_0502</name>
</gene>
<feature type="compositionally biased region" description="Basic and acidic residues" evidence="1">
    <location>
        <begin position="28"/>
        <end position="42"/>
    </location>
</feature>
<protein>
    <submittedName>
        <fullName evidence="2">Uncharacterized protein</fullName>
    </submittedName>
</protein>
<evidence type="ECO:0000313" key="3">
    <source>
        <dbReference type="Proteomes" id="UP000004535"/>
    </source>
</evidence>
<dbReference type="AlphaFoldDB" id="B9BVU8"/>
<dbReference type="EMBL" id="ACFC01000011">
    <property type="protein sequence ID" value="EEE05120.1"/>
    <property type="molecule type" value="Genomic_DNA"/>
</dbReference>
<organism evidence="2 3">
    <name type="scientific">Burkholderia multivorans CGD2</name>
    <dbReference type="NCBI Taxonomy" id="513052"/>
    <lineage>
        <taxon>Bacteria</taxon>
        <taxon>Pseudomonadati</taxon>
        <taxon>Pseudomonadota</taxon>
        <taxon>Betaproteobacteria</taxon>
        <taxon>Burkholderiales</taxon>
        <taxon>Burkholderiaceae</taxon>
        <taxon>Burkholderia</taxon>
        <taxon>Burkholderia cepacia complex</taxon>
    </lineage>
</organism>